<dbReference type="Pfam" id="PF00096">
    <property type="entry name" value="zf-C2H2"/>
    <property type="match status" value="1"/>
</dbReference>
<dbReference type="PANTHER" id="PTHR23226:SF416">
    <property type="entry name" value="FI01424P"/>
    <property type="match status" value="1"/>
</dbReference>
<keyword evidence="10" id="KW-1185">Reference proteome</keyword>
<feature type="non-terminal residue" evidence="9">
    <location>
        <position position="219"/>
    </location>
</feature>
<organism evidence="9 10">
    <name type="scientific">Meganyctiphanes norvegica</name>
    <name type="common">Northern krill</name>
    <name type="synonym">Thysanopoda norvegica</name>
    <dbReference type="NCBI Taxonomy" id="48144"/>
    <lineage>
        <taxon>Eukaryota</taxon>
        <taxon>Metazoa</taxon>
        <taxon>Ecdysozoa</taxon>
        <taxon>Arthropoda</taxon>
        <taxon>Crustacea</taxon>
        <taxon>Multicrustacea</taxon>
        <taxon>Malacostraca</taxon>
        <taxon>Eumalacostraca</taxon>
        <taxon>Eucarida</taxon>
        <taxon>Euphausiacea</taxon>
        <taxon>Euphausiidae</taxon>
        <taxon>Meganyctiphanes</taxon>
    </lineage>
</organism>
<dbReference type="PROSITE" id="PS00028">
    <property type="entry name" value="ZINC_FINGER_C2H2_1"/>
    <property type="match status" value="2"/>
</dbReference>
<keyword evidence="5" id="KW-0862">Zinc</keyword>
<evidence type="ECO:0000256" key="2">
    <source>
        <dbReference type="ARBA" id="ARBA00022723"/>
    </source>
</evidence>
<evidence type="ECO:0000256" key="6">
    <source>
        <dbReference type="ARBA" id="ARBA00023242"/>
    </source>
</evidence>
<dbReference type="SMART" id="SM00355">
    <property type="entry name" value="ZnF_C2H2"/>
    <property type="match status" value="3"/>
</dbReference>
<feature type="domain" description="C2H2-type" evidence="8">
    <location>
        <begin position="180"/>
        <end position="207"/>
    </location>
</feature>
<dbReference type="FunFam" id="3.30.160.60:FF:000702">
    <property type="entry name" value="Transcription factor E4F1 isoform 1"/>
    <property type="match status" value="1"/>
</dbReference>
<keyword evidence="3" id="KW-0677">Repeat</keyword>
<feature type="domain" description="C2H2-type" evidence="8">
    <location>
        <begin position="147"/>
        <end position="175"/>
    </location>
</feature>
<evidence type="ECO:0000259" key="8">
    <source>
        <dbReference type="PROSITE" id="PS50157"/>
    </source>
</evidence>
<evidence type="ECO:0000256" key="7">
    <source>
        <dbReference type="PROSITE-ProRule" id="PRU00042"/>
    </source>
</evidence>
<comment type="subcellular location">
    <subcellularLocation>
        <location evidence="1">Nucleus</location>
    </subcellularLocation>
</comment>
<keyword evidence="2" id="KW-0479">Metal-binding</keyword>
<gene>
    <name evidence="9" type="ORF">MNOR_LOCUS26206</name>
</gene>
<dbReference type="EMBL" id="CAXKWB010025839">
    <property type="protein sequence ID" value="CAL4128834.1"/>
    <property type="molecule type" value="Genomic_DNA"/>
</dbReference>
<dbReference type="GO" id="GO:0005634">
    <property type="term" value="C:nucleus"/>
    <property type="evidence" value="ECO:0007669"/>
    <property type="project" value="UniProtKB-SubCell"/>
</dbReference>
<evidence type="ECO:0000256" key="5">
    <source>
        <dbReference type="ARBA" id="ARBA00022833"/>
    </source>
</evidence>
<dbReference type="SUPFAM" id="SSF57667">
    <property type="entry name" value="beta-beta-alpha zinc fingers"/>
    <property type="match status" value="2"/>
</dbReference>
<dbReference type="PROSITE" id="PS50157">
    <property type="entry name" value="ZINC_FINGER_C2H2_2"/>
    <property type="match status" value="3"/>
</dbReference>
<accession>A0AAV2RMJ4</accession>
<comment type="caution">
    <text evidence="9">The sequence shown here is derived from an EMBL/GenBank/DDBJ whole genome shotgun (WGS) entry which is preliminary data.</text>
</comment>
<dbReference type="Pfam" id="PF13465">
    <property type="entry name" value="zf-H2C2_2"/>
    <property type="match status" value="1"/>
</dbReference>
<evidence type="ECO:0000256" key="3">
    <source>
        <dbReference type="ARBA" id="ARBA00022737"/>
    </source>
</evidence>
<dbReference type="AlphaFoldDB" id="A0AAV2RMJ4"/>
<feature type="domain" description="C2H2-type" evidence="8">
    <location>
        <begin position="116"/>
        <end position="143"/>
    </location>
</feature>
<protein>
    <recommendedName>
        <fullName evidence="8">C2H2-type domain-containing protein</fullName>
    </recommendedName>
</protein>
<sequence>MDAPGDANDYNVDLEIEKGPIQLEAKEFVLRKTSSIDMDSYQIIKHEIDDSEKGNEYHKGMSDVKVEEHSIQVDLKQENLIKVDLNNENKSNSNLSFPKNSSSISCNMPNTSKDRFHCQHCDYYSLRKVYLARHMRKHVETEPYDQYQCSVCDKYFAEKSYLSQHHQRTHNKTKPKAKPHQCSHCDKYFVEKCDLIRHQRIHTGEKPYQCNYCDKSFAE</sequence>
<reference evidence="9 10" key="1">
    <citation type="submission" date="2024-05" db="EMBL/GenBank/DDBJ databases">
        <authorList>
            <person name="Wallberg A."/>
        </authorList>
    </citation>
    <scope>NUCLEOTIDE SEQUENCE [LARGE SCALE GENOMIC DNA]</scope>
</reference>
<proteinExistence type="predicted"/>
<dbReference type="PANTHER" id="PTHR23226">
    <property type="entry name" value="ZINC FINGER AND SCAN DOMAIN-CONTAINING"/>
    <property type="match status" value="1"/>
</dbReference>
<dbReference type="GO" id="GO:0000981">
    <property type="term" value="F:DNA-binding transcription factor activity, RNA polymerase II-specific"/>
    <property type="evidence" value="ECO:0007669"/>
    <property type="project" value="TreeGrafter"/>
</dbReference>
<dbReference type="GO" id="GO:0008270">
    <property type="term" value="F:zinc ion binding"/>
    <property type="evidence" value="ECO:0007669"/>
    <property type="project" value="UniProtKB-KW"/>
</dbReference>
<evidence type="ECO:0000256" key="1">
    <source>
        <dbReference type="ARBA" id="ARBA00004123"/>
    </source>
</evidence>
<keyword evidence="4 7" id="KW-0863">Zinc-finger</keyword>
<dbReference type="Proteomes" id="UP001497623">
    <property type="component" value="Unassembled WGS sequence"/>
</dbReference>
<evidence type="ECO:0000313" key="10">
    <source>
        <dbReference type="Proteomes" id="UP001497623"/>
    </source>
</evidence>
<dbReference type="InterPro" id="IPR036236">
    <property type="entry name" value="Znf_C2H2_sf"/>
</dbReference>
<dbReference type="Gene3D" id="3.30.160.60">
    <property type="entry name" value="Classic Zinc Finger"/>
    <property type="match status" value="3"/>
</dbReference>
<dbReference type="InterPro" id="IPR013087">
    <property type="entry name" value="Znf_C2H2_type"/>
</dbReference>
<dbReference type="GO" id="GO:0000978">
    <property type="term" value="F:RNA polymerase II cis-regulatory region sequence-specific DNA binding"/>
    <property type="evidence" value="ECO:0007669"/>
    <property type="project" value="TreeGrafter"/>
</dbReference>
<evidence type="ECO:0000256" key="4">
    <source>
        <dbReference type="ARBA" id="ARBA00022771"/>
    </source>
</evidence>
<name>A0AAV2RMJ4_MEGNR</name>
<keyword evidence="6" id="KW-0539">Nucleus</keyword>
<evidence type="ECO:0000313" key="9">
    <source>
        <dbReference type="EMBL" id="CAL4128834.1"/>
    </source>
</evidence>